<accession>A0A6L5HSK9</accession>
<dbReference type="EMBL" id="WIVU01000019">
    <property type="protein sequence ID" value="MQU06356.1"/>
    <property type="molecule type" value="Genomic_DNA"/>
</dbReference>
<gene>
    <name evidence="2" type="ORF">GHO27_11690</name>
</gene>
<dbReference type="Pfam" id="PF00483">
    <property type="entry name" value="NTP_transferase"/>
    <property type="match status" value="1"/>
</dbReference>
<protein>
    <submittedName>
        <fullName evidence="2">Glycosyl transferase family 2</fullName>
    </submittedName>
</protein>
<proteinExistence type="predicted"/>
<dbReference type="Proteomes" id="UP000478064">
    <property type="component" value="Unassembled WGS sequence"/>
</dbReference>
<feature type="domain" description="Nucleotidyl transferase" evidence="1">
    <location>
        <begin position="32"/>
        <end position="200"/>
    </location>
</feature>
<dbReference type="PIRSF" id="PIRSF028162">
    <property type="entry name" value="BcbE_prd"/>
    <property type="match status" value="1"/>
</dbReference>
<dbReference type="AlphaFoldDB" id="A0A6L5HSK9"/>
<dbReference type="InterPro" id="IPR016873">
    <property type="entry name" value="Caps_polysacc_synth_BcbE_prd"/>
</dbReference>
<evidence type="ECO:0000259" key="1">
    <source>
        <dbReference type="Pfam" id="PF00483"/>
    </source>
</evidence>
<dbReference type="SUPFAM" id="SSF53448">
    <property type="entry name" value="Nucleotide-diphospho-sugar transferases"/>
    <property type="match status" value="1"/>
</dbReference>
<dbReference type="CDD" id="cd04183">
    <property type="entry name" value="GT2_BcE_like"/>
    <property type="match status" value="1"/>
</dbReference>
<evidence type="ECO:0000313" key="2">
    <source>
        <dbReference type="EMBL" id="MQU06356.1"/>
    </source>
</evidence>
<name>A0A6L5HSK9_9PSED</name>
<evidence type="ECO:0000313" key="3">
    <source>
        <dbReference type="Proteomes" id="UP000478064"/>
    </source>
</evidence>
<keyword evidence="2" id="KW-0808">Transferase</keyword>
<sequence length="245" mass="27214">MNKHPNIIILAGTKADESRHEGDFPYYLTEADGVPLIQSLIENCASLNPDKIVCMFPVAEVNKYHLRNMVAQMHPAAVAHPVHESTMGAACTALLASEDIDNGSELMIISANEILDEPFHKIITSFRAQDRDAGVVIFKSLHPRYAFVRLTDTADVIEAAEKNPISPHAVAGLYWFKQGKMFVEAVKHMIRKDAKVNDSFYIAPALNELVLQHKKIGAYRVEPAQYRPLKSAAQVHAYESHGSRA</sequence>
<dbReference type="Gene3D" id="3.90.550.10">
    <property type="entry name" value="Spore Coat Polysaccharide Biosynthesis Protein SpsA, Chain A"/>
    <property type="match status" value="1"/>
</dbReference>
<reference evidence="2 3" key="1">
    <citation type="submission" date="2019-10" db="EMBL/GenBank/DDBJ databases">
        <title>Evaluation of single-gene subtyping targets for Pseudomonas.</title>
        <authorList>
            <person name="Reichler S.J."/>
            <person name="Orsi R.H."/>
            <person name="Wiedmann M."/>
            <person name="Martin N.H."/>
            <person name="Murphy S.I."/>
        </authorList>
    </citation>
    <scope>NUCLEOTIDE SEQUENCE [LARGE SCALE GENOMIC DNA]</scope>
    <source>
        <strain evidence="2 3">FSL R10-1637</strain>
    </source>
</reference>
<dbReference type="RefSeq" id="WP_323370553.1">
    <property type="nucleotide sequence ID" value="NZ_WIVU01000019.1"/>
</dbReference>
<comment type="caution">
    <text evidence="2">The sequence shown here is derived from an EMBL/GenBank/DDBJ whole genome shotgun (WGS) entry which is preliminary data.</text>
</comment>
<dbReference type="InterPro" id="IPR005835">
    <property type="entry name" value="NTP_transferase_dom"/>
</dbReference>
<dbReference type="InterPro" id="IPR029044">
    <property type="entry name" value="Nucleotide-diphossugar_trans"/>
</dbReference>
<dbReference type="GO" id="GO:0016740">
    <property type="term" value="F:transferase activity"/>
    <property type="evidence" value="ECO:0007669"/>
    <property type="project" value="UniProtKB-KW"/>
</dbReference>
<organism evidence="2 3">
    <name type="scientific">Pseudomonas helleri</name>
    <dbReference type="NCBI Taxonomy" id="1608996"/>
    <lineage>
        <taxon>Bacteria</taxon>
        <taxon>Pseudomonadati</taxon>
        <taxon>Pseudomonadota</taxon>
        <taxon>Gammaproteobacteria</taxon>
        <taxon>Pseudomonadales</taxon>
        <taxon>Pseudomonadaceae</taxon>
        <taxon>Pseudomonas</taxon>
    </lineage>
</organism>